<reference evidence="8" key="1">
    <citation type="submission" date="2016-10" db="EMBL/GenBank/DDBJ databases">
        <authorList>
            <person name="Varghese N."/>
            <person name="Submissions S."/>
        </authorList>
    </citation>
    <scope>NUCLEOTIDE SEQUENCE [LARGE SCALE GENOMIC DNA]</scope>
    <source>
        <strain evidence="8">DSM 17038</strain>
    </source>
</reference>
<dbReference type="RefSeq" id="WP_092472036.1">
    <property type="nucleotide sequence ID" value="NZ_FOOX01000010.1"/>
</dbReference>
<dbReference type="Pfam" id="PF02775">
    <property type="entry name" value="TPP_enzyme_C"/>
    <property type="match status" value="1"/>
</dbReference>
<protein>
    <submittedName>
        <fullName evidence="7">Pyruvate oxidase</fullName>
    </submittedName>
</protein>
<evidence type="ECO:0000313" key="8">
    <source>
        <dbReference type="Proteomes" id="UP000199337"/>
    </source>
</evidence>
<dbReference type="InterPro" id="IPR012000">
    <property type="entry name" value="Thiamin_PyroP_enz_cen_dom"/>
</dbReference>
<dbReference type="STRING" id="341036.SAMN05660649_02833"/>
<organism evidence="7 8">
    <name type="scientific">Desulfotruncus arcticus DSM 17038</name>
    <dbReference type="NCBI Taxonomy" id="1121424"/>
    <lineage>
        <taxon>Bacteria</taxon>
        <taxon>Bacillati</taxon>
        <taxon>Bacillota</taxon>
        <taxon>Clostridia</taxon>
        <taxon>Eubacteriales</taxon>
        <taxon>Desulfallaceae</taxon>
        <taxon>Desulfotruncus</taxon>
    </lineage>
</organism>
<dbReference type="GO" id="GO:0000287">
    <property type="term" value="F:magnesium ion binding"/>
    <property type="evidence" value="ECO:0007669"/>
    <property type="project" value="InterPro"/>
</dbReference>
<evidence type="ECO:0000256" key="2">
    <source>
        <dbReference type="ARBA" id="ARBA00023052"/>
    </source>
</evidence>
<dbReference type="Proteomes" id="UP000199337">
    <property type="component" value="Unassembled WGS sequence"/>
</dbReference>
<keyword evidence="2 3" id="KW-0786">Thiamine pyrophosphate</keyword>
<dbReference type="SUPFAM" id="SSF52467">
    <property type="entry name" value="DHS-like NAD/FAD-binding domain"/>
    <property type="match status" value="1"/>
</dbReference>
<keyword evidence="8" id="KW-1185">Reference proteome</keyword>
<dbReference type="InterPro" id="IPR011766">
    <property type="entry name" value="TPP_enzyme_TPP-bd"/>
</dbReference>
<dbReference type="PANTHER" id="PTHR42981">
    <property type="entry name" value="PYRUVATE DEHYDROGENASE [UBIQUINONE]"/>
    <property type="match status" value="1"/>
</dbReference>
<feature type="domain" description="Thiamine pyrophosphate enzyme TPP-binding" evidence="5">
    <location>
        <begin position="375"/>
        <end position="521"/>
    </location>
</feature>
<evidence type="ECO:0000313" key="7">
    <source>
        <dbReference type="EMBL" id="SFG82848.1"/>
    </source>
</evidence>
<sequence>MGETVAQVIIKALYSWDIKNIFGVSGNAVLPLMDALGKQNMIQFYSTAAEQGAAFMAGGEARATGKPGVCLATEGPGALNLINGVADAYRDGIPMLVITGQVETAKINTNAKQYFDQQQLFAPITGSTTLLTRPESVVQTLQVAMEKAIGDSVPCHISIPKDIFQAPVPANLTFPVLSPKCPPGVSGNMDDFCKVLDHSQKPVFITGKTAIRYKERILAFAKKIGAGIIPGQGARGIYPGLIDNLLGGLGEAHIVPVLQNADCILIIGASPYEHKFIPGGLNVDILQIDTKPQNIAHSLRPLSLTGDINSIVETLHGRIKEKITPDWREQIRHCHINYIEMIRAEMNIQDIPVSPRAVIAALNETITEDAIITIDSGEFMHWFDRGFIPQKQDVIISEYWRCMGNGLPMGIGAKTAFPERKVIVLTGDGGFIMTMQEIITAIRYSLPVVIIIFNNSCYLLEKHRMQQNNNMAPFGTDVANPDFVSFATSCGAEGIRVERPEHLHDALAKAMSVKNTIVVDVIVNGEKPMF</sequence>
<dbReference type="InterPro" id="IPR047211">
    <property type="entry name" value="POXB-like"/>
</dbReference>
<evidence type="ECO:0000256" key="3">
    <source>
        <dbReference type="RuleBase" id="RU362132"/>
    </source>
</evidence>
<dbReference type="FunFam" id="3.40.50.970:FF:000007">
    <property type="entry name" value="Acetolactate synthase"/>
    <property type="match status" value="1"/>
</dbReference>
<accession>A0A1I2V0H4</accession>
<dbReference type="Pfam" id="PF02776">
    <property type="entry name" value="TPP_enzyme_N"/>
    <property type="match status" value="1"/>
</dbReference>
<comment type="similarity">
    <text evidence="1 3">Belongs to the TPP enzyme family.</text>
</comment>
<dbReference type="InterPro" id="IPR000399">
    <property type="entry name" value="TPP-bd_CS"/>
</dbReference>
<dbReference type="PANTHER" id="PTHR42981:SF2">
    <property type="entry name" value="PYRUVATE DEHYDROGENASE [UBIQUINONE]"/>
    <property type="match status" value="1"/>
</dbReference>
<feature type="domain" description="Thiamine pyrophosphate enzyme N-terminal TPP-binding" evidence="6">
    <location>
        <begin position="4"/>
        <end position="120"/>
    </location>
</feature>
<dbReference type="InterPro" id="IPR029061">
    <property type="entry name" value="THDP-binding"/>
</dbReference>
<evidence type="ECO:0000259" key="4">
    <source>
        <dbReference type="Pfam" id="PF00205"/>
    </source>
</evidence>
<dbReference type="Pfam" id="PF00205">
    <property type="entry name" value="TPP_enzyme_M"/>
    <property type="match status" value="1"/>
</dbReference>
<name>A0A1I2V0H4_9FIRM</name>
<gene>
    <name evidence="7" type="ORF">SAMN05660649_02833</name>
</gene>
<dbReference type="InterPro" id="IPR012001">
    <property type="entry name" value="Thiamin_PyroP_enz_TPP-bd_dom"/>
</dbReference>
<dbReference type="OrthoDB" id="4494979at2"/>
<dbReference type="GO" id="GO:0030976">
    <property type="term" value="F:thiamine pyrophosphate binding"/>
    <property type="evidence" value="ECO:0007669"/>
    <property type="project" value="InterPro"/>
</dbReference>
<dbReference type="InterPro" id="IPR029035">
    <property type="entry name" value="DHS-like_NAD/FAD-binding_dom"/>
</dbReference>
<dbReference type="PROSITE" id="PS00187">
    <property type="entry name" value="TPP_ENZYMES"/>
    <property type="match status" value="1"/>
</dbReference>
<proteinExistence type="inferred from homology"/>
<dbReference type="GO" id="GO:0003824">
    <property type="term" value="F:catalytic activity"/>
    <property type="evidence" value="ECO:0007669"/>
    <property type="project" value="InterPro"/>
</dbReference>
<evidence type="ECO:0000256" key="1">
    <source>
        <dbReference type="ARBA" id="ARBA00007812"/>
    </source>
</evidence>
<dbReference type="AlphaFoldDB" id="A0A1I2V0H4"/>
<dbReference type="Gene3D" id="3.40.50.1220">
    <property type="entry name" value="TPP-binding domain"/>
    <property type="match status" value="1"/>
</dbReference>
<evidence type="ECO:0000259" key="5">
    <source>
        <dbReference type="Pfam" id="PF02775"/>
    </source>
</evidence>
<evidence type="ECO:0000259" key="6">
    <source>
        <dbReference type="Pfam" id="PF02776"/>
    </source>
</evidence>
<dbReference type="Gene3D" id="3.40.50.970">
    <property type="match status" value="2"/>
</dbReference>
<keyword evidence="7" id="KW-0670">Pyruvate</keyword>
<feature type="domain" description="Thiamine pyrophosphate enzyme central" evidence="4">
    <location>
        <begin position="191"/>
        <end position="315"/>
    </location>
</feature>
<dbReference type="SUPFAM" id="SSF52518">
    <property type="entry name" value="Thiamin diphosphate-binding fold (THDP-binding)"/>
    <property type="match status" value="2"/>
</dbReference>
<dbReference type="EMBL" id="FOOX01000010">
    <property type="protein sequence ID" value="SFG82848.1"/>
    <property type="molecule type" value="Genomic_DNA"/>
</dbReference>